<dbReference type="AlphaFoldDB" id="A0A9P3G0G5"/>
<comment type="caution">
    <text evidence="3">The sequence shown here is derived from an EMBL/GenBank/DDBJ whole genome shotgun (WGS) entry which is preliminary data.</text>
</comment>
<evidence type="ECO:0000256" key="1">
    <source>
        <dbReference type="SAM" id="Coils"/>
    </source>
</evidence>
<dbReference type="PANTHER" id="PTHR37329:SF1">
    <property type="entry name" value="KINETOCHORE PROTEIN SOS7"/>
    <property type="match status" value="1"/>
</dbReference>
<dbReference type="EMBL" id="BPQB01000002">
    <property type="protein sequence ID" value="GJE85685.1"/>
    <property type="molecule type" value="Genomic_DNA"/>
</dbReference>
<dbReference type="GO" id="GO:0051315">
    <property type="term" value="P:attachment of mitotic spindle microtubules to kinetochore"/>
    <property type="evidence" value="ECO:0007669"/>
    <property type="project" value="TreeGrafter"/>
</dbReference>
<dbReference type="Proteomes" id="UP000703269">
    <property type="component" value="Unassembled WGS sequence"/>
</dbReference>
<reference evidence="3 4" key="1">
    <citation type="submission" date="2021-08" db="EMBL/GenBank/DDBJ databases">
        <title>Draft Genome Sequence of Phanerochaete sordida strain YK-624.</title>
        <authorList>
            <person name="Mori T."/>
            <person name="Dohra H."/>
            <person name="Suzuki T."/>
            <person name="Kawagishi H."/>
            <person name="Hirai H."/>
        </authorList>
    </citation>
    <scope>NUCLEOTIDE SEQUENCE [LARGE SCALE GENOMIC DNA]</scope>
    <source>
        <strain evidence="3 4">YK-624</strain>
    </source>
</reference>
<dbReference type="GO" id="GO:0034501">
    <property type="term" value="P:protein localization to kinetochore"/>
    <property type="evidence" value="ECO:0007669"/>
    <property type="project" value="InterPro"/>
</dbReference>
<keyword evidence="1" id="KW-0175">Coiled coil</keyword>
<keyword evidence="4" id="KW-1185">Reference proteome</keyword>
<proteinExistence type="predicted"/>
<dbReference type="GO" id="GO:0000776">
    <property type="term" value="C:kinetochore"/>
    <property type="evidence" value="ECO:0007669"/>
    <property type="project" value="InterPro"/>
</dbReference>
<evidence type="ECO:0000313" key="3">
    <source>
        <dbReference type="EMBL" id="GJE85685.1"/>
    </source>
</evidence>
<dbReference type="InterPro" id="IPR048781">
    <property type="entry name" value="Sos7_CC"/>
</dbReference>
<name>A0A9P3G0G5_9APHY</name>
<feature type="coiled-coil region" evidence="1">
    <location>
        <begin position="189"/>
        <end position="254"/>
    </location>
</feature>
<sequence length="368" mass="41247">MSDRTSLDKKTTAVLETAQRLQDTLAKADLNIVEAQKQFDIRTTTTDENIKLPLAFAENGGLVDPASIPLDLTSQLAFFRKLKFQYLEQKAKDSYVKIIVNDDAPSIYAADNEAQREVNDRKKLELKEKKLRLAEMHNNIRTLAPLIEQDYVKAKSLTEESVDLSRKILDARLKLTRLRQAYPQPRLTVPSAEAQLDAQVAEMQTLEDKLQTVNDSVDSVKEKVKSGAREVERLRGERSEVEKLVKQSKSEEEDPQVLQLYSWYTAALKLHRKLHSLISFTSPSENELHLEYAVRSPADAAAWHRVTVILLFMPNTRQLADVQVSGLPSGSDLSDVIGAHIQANDVVGIVAAVLRTARGEVADDHAEV</sequence>
<gene>
    <name evidence="3" type="ORF">PsYK624_017640</name>
</gene>
<organism evidence="3 4">
    <name type="scientific">Phanerochaete sordida</name>
    <dbReference type="NCBI Taxonomy" id="48140"/>
    <lineage>
        <taxon>Eukaryota</taxon>
        <taxon>Fungi</taxon>
        <taxon>Dikarya</taxon>
        <taxon>Basidiomycota</taxon>
        <taxon>Agaricomycotina</taxon>
        <taxon>Agaricomycetes</taxon>
        <taxon>Polyporales</taxon>
        <taxon>Phanerochaetaceae</taxon>
        <taxon>Phanerochaete</taxon>
    </lineage>
</organism>
<evidence type="ECO:0000259" key="2">
    <source>
        <dbReference type="Pfam" id="PF20882"/>
    </source>
</evidence>
<dbReference type="Pfam" id="PF20882">
    <property type="entry name" value="Sos7"/>
    <property type="match status" value="1"/>
</dbReference>
<protein>
    <recommendedName>
        <fullName evidence="2">Kinetochore protein Sos7 coiled-coil domain-containing protein</fullName>
    </recommendedName>
</protein>
<dbReference type="InterPro" id="IPR037475">
    <property type="entry name" value="Sos7"/>
</dbReference>
<dbReference type="PANTHER" id="PTHR37329">
    <property type="entry name" value="KINETOCHORE PROTEIN SOS7"/>
    <property type="match status" value="1"/>
</dbReference>
<dbReference type="OrthoDB" id="18959at2759"/>
<feature type="domain" description="Kinetochore protein Sos7 coiled-coil" evidence="2">
    <location>
        <begin position="78"/>
        <end position="151"/>
    </location>
</feature>
<accession>A0A9P3G0G5</accession>
<evidence type="ECO:0000313" key="4">
    <source>
        <dbReference type="Proteomes" id="UP000703269"/>
    </source>
</evidence>